<dbReference type="Proteomes" id="UP000094065">
    <property type="component" value="Unassembled WGS sequence"/>
</dbReference>
<reference evidence="2 3" key="1">
    <citation type="submission" date="2016-06" db="EMBL/GenBank/DDBJ databases">
        <title>Evolution of pathogenesis and genome organization in the Tremellales.</title>
        <authorList>
            <person name="Cuomo C."/>
            <person name="Litvintseva A."/>
            <person name="Heitman J."/>
            <person name="Chen Y."/>
            <person name="Sun S."/>
            <person name="Springer D."/>
            <person name="Dromer F."/>
            <person name="Young S."/>
            <person name="Zeng Q."/>
            <person name="Chapman S."/>
            <person name="Gujja S."/>
            <person name="Saif S."/>
            <person name="Birren B."/>
        </authorList>
    </citation>
    <scope>NUCLEOTIDE SEQUENCE [LARGE SCALE GENOMIC DNA]</scope>
    <source>
        <strain evidence="2 3">CBS 6039</strain>
    </source>
</reference>
<name>A0A1E3H9P3_9TREE</name>
<feature type="compositionally biased region" description="Basic and acidic residues" evidence="1">
    <location>
        <begin position="1"/>
        <end position="16"/>
    </location>
</feature>
<dbReference type="RefSeq" id="XP_018988955.1">
    <property type="nucleotide sequence ID" value="XM_019143291.1"/>
</dbReference>
<keyword evidence="3" id="KW-1185">Reference proteome</keyword>
<proteinExistence type="predicted"/>
<dbReference type="GeneID" id="30159721"/>
<evidence type="ECO:0000313" key="2">
    <source>
        <dbReference type="EMBL" id="ODN73014.1"/>
    </source>
</evidence>
<dbReference type="EMBL" id="AWGJ01000014">
    <property type="protein sequence ID" value="ODN73014.1"/>
    <property type="molecule type" value="Genomic_DNA"/>
</dbReference>
<protein>
    <submittedName>
        <fullName evidence="2">Uncharacterized protein</fullName>
    </submittedName>
</protein>
<accession>A0A1E3H9P3</accession>
<dbReference type="AlphaFoldDB" id="A0A1E3H9P3"/>
<organism evidence="2 3">
    <name type="scientific">Cryptococcus amylolentus CBS 6039</name>
    <dbReference type="NCBI Taxonomy" id="1295533"/>
    <lineage>
        <taxon>Eukaryota</taxon>
        <taxon>Fungi</taxon>
        <taxon>Dikarya</taxon>
        <taxon>Basidiomycota</taxon>
        <taxon>Agaricomycotina</taxon>
        <taxon>Tremellomycetes</taxon>
        <taxon>Tremellales</taxon>
        <taxon>Cryptococcaceae</taxon>
        <taxon>Cryptococcus</taxon>
    </lineage>
</organism>
<evidence type="ECO:0000313" key="3">
    <source>
        <dbReference type="Proteomes" id="UP000094065"/>
    </source>
</evidence>
<comment type="caution">
    <text evidence="2">The sequence shown here is derived from an EMBL/GenBank/DDBJ whole genome shotgun (WGS) entry which is preliminary data.</text>
</comment>
<feature type="region of interest" description="Disordered" evidence="1">
    <location>
        <begin position="1"/>
        <end position="20"/>
    </location>
</feature>
<evidence type="ECO:0000256" key="1">
    <source>
        <dbReference type="SAM" id="MobiDB-lite"/>
    </source>
</evidence>
<dbReference type="OrthoDB" id="10536488at2759"/>
<gene>
    <name evidence="2" type="ORF">L202_08412</name>
</gene>
<sequence>MVEREVDPREGLKERLPSGNIPGVSHKFGIHRKLNVTDFRWRSDEEDPIPSYATLNEDVLPGVHEVQPSTAIEFEIPIGNPEATYESSPAVGTTKGL</sequence>